<dbReference type="GO" id="GO:0006820">
    <property type="term" value="P:monoatomic anion transport"/>
    <property type="evidence" value="ECO:0007669"/>
    <property type="project" value="TreeGrafter"/>
</dbReference>
<feature type="transmembrane region" description="Helical" evidence="5">
    <location>
        <begin position="52"/>
        <end position="78"/>
    </location>
</feature>
<dbReference type="InterPro" id="IPR050382">
    <property type="entry name" value="MFS_Na/Anion_cotransporter"/>
</dbReference>
<dbReference type="Proteomes" id="UP000076420">
    <property type="component" value="Unassembled WGS sequence"/>
</dbReference>
<dbReference type="OrthoDB" id="6160692at2759"/>
<evidence type="ECO:0000313" key="7">
    <source>
        <dbReference type="Proteomes" id="UP000076420"/>
    </source>
</evidence>
<dbReference type="STRING" id="6526.A0A2C9L0A2"/>
<dbReference type="GO" id="GO:0022857">
    <property type="term" value="F:transmembrane transporter activity"/>
    <property type="evidence" value="ECO:0007669"/>
    <property type="project" value="TreeGrafter"/>
</dbReference>
<evidence type="ECO:0000256" key="3">
    <source>
        <dbReference type="ARBA" id="ARBA00022989"/>
    </source>
</evidence>
<feature type="transmembrane region" description="Helical" evidence="5">
    <location>
        <begin position="16"/>
        <end position="40"/>
    </location>
</feature>
<feature type="transmembrane region" description="Helical" evidence="5">
    <location>
        <begin position="115"/>
        <end position="138"/>
    </location>
</feature>
<dbReference type="Gene3D" id="1.20.1250.20">
    <property type="entry name" value="MFS general substrate transporter like domains"/>
    <property type="match status" value="1"/>
</dbReference>
<accession>A0A2C9L0A2</accession>
<evidence type="ECO:0000256" key="5">
    <source>
        <dbReference type="SAM" id="Phobius"/>
    </source>
</evidence>
<dbReference type="EnsemblMetazoa" id="BGLB025511-RA">
    <property type="protein sequence ID" value="BGLB025511-PA"/>
    <property type="gene ID" value="BGLB025511"/>
</dbReference>
<reference evidence="6" key="1">
    <citation type="submission" date="2020-05" db="UniProtKB">
        <authorList>
            <consortium name="EnsemblMetazoa"/>
        </authorList>
    </citation>
    <scope>IDENTIFICATION</scope>
    <source>
        <strain evidence="6">BB02</strain>
    </source>
</reference>
<organism evidence="6 7">
    <name type="scientific">Biomphalaria glabrata</name>
    <name type="common">Bloodfluke planorb</name>
    <name type="synonym">Freshwater snail</name>
    <dbReference type="NCBI Taxonomy" id="6526"/>
    <lineage>
        <taxon>Eukaryota</taxon>
        <taxon>Metazoa</taxon>
        <taxon>Spiralia</taxon>
        <taxon>Lophotrochozoa</taxon>
        <taxon>Mollusca</taxon>
        <taxon>Gastropoda</taxon>
        <taxon>Heterobranchia</taxon>
        <taxon>Euthyneura</taxon>
        <taxon>Panpulmonata</taxon>
        <taxon>Hygrophila</taxon>
        <taxon>Lymnaeoidea</taxon>
        <taxon>Planorbidae</taxon>
        <taxon>Biomphalaria</taxon>
    </lineage>
</organism>
<dbReference type="VEuPathDB" id="VectorBase:BGLAX_030383"/>
<feature type="transmembrane region" description="Helical" evidence="5">
    <location>
        <begin position="90"/>
        <end position="109"/>
    </location>
</feature>
<proteinExistence type="predicted"/>
<evidence type="ECO:0008006" key="8">
    <source>
        <dbReference type="Google" id="ProtNLM"/>
    </source>
</evidence>
<dbReference type="InterPro" id="IPR036259">
    <property type="entry name" value="MFS_trans_sf"/>
</dbReference>
<evidence type="ECO:0000313" key="6">
    <source>
        <dbReference type="EnsemblMetazoa" id="BGLB025511-PA"/>
    </source>
</evidence>
<comment type="subcellular location">
    <subcellularLocation>
        <location evidence="1">Membrane</location>
        <topology evidence="1">Multi-pass membrane protein</topology>
    </subcellularLocation>
</comment>
<dbReference type="AlphaFoldDB" id="A0A2C9L0A2"/>
<keyword evidence="2 5" id="KW-0812">Transmembrane</keyword>
<keyword evidence="4 5" id="KW-0472">Membrane</keyword>
<evidence type="ECO:0000256" key="4">
    <source>
        <dbReference type="ARBA" id="ARBA00023136"/>
    </source>
</evidence>
<dbReference type="VEuPathDB" id="VectorBase:BGLB025511"/>
<keyword evidence="3 5" id="KW-1133">Transmembrane helix</keyword>
<name>A0A2C9L0A2_BIOGL</name>
<evidence type="ECO:0000256" key="2">
    <source>
        <dbReference type="ARBA" id="ARBA00022692"/>
    </source>
</evidence>
<dbReference type="PANTHER" id="PTHR11662:SF399">
    <property type="entry name" value="FI19708P1-RELATED"/>
    <property type="match status" value="1"/>
</dbReference>
<sequence>KFKAPYKKMVTSIPMLAYVYSSTCHFWTMTIIFTYLPLYISGVLQVTAEKTGLLFSLIAFFRFLGAFFWTGLGNWMISFTSMSKTKIRKLCVFTGFIVAGSLNLSLCFLDVEYKVAALCILMIMMVFQAVGMTGLTVIPLEMAP</sequence>
<dbReference type="PANTHER" id="PTHR11662">
    <property type="entry name" value="SOLUTE CARRIER FAMILY 17"/>
    <property type="match status" value="1"/>
</dbReference>
<gene>
    <name evidence="6" type="primary">106076884</name>
</gene>
<evidence type="ECO:0000256" key="1">
    <source>
        <dbReference type="ARBA" id="ARBA00004141"/>
    </source>
</evidence>
<dbReference type="GO" id="GO:0016020">
    <property type="term" value="C:membrane"/>
    <property type="evidence" value="ECO:0007669"/>
    <property type="project" value="UniProtKB-SubCell"/>
</dbReference>
<dbReference type="KEGG" id="bgt:106076884"/>
<protein>
    <recommendedName>
        <fullName evidence="8">Major facilitator superfamily (MFS) profile domain-containing protein</fullName>
    </recommendedName>
</protein>
<dbReference type="SUPFAM" id="SSF103473">
    <property type="entry name" value="MFS general substrate transporter"/>
    <property type="match status" value="1"/>
</dbReference>